<accession>A0A078BC06</accession>
<gene>
    <name evidence="2" type="primary">Contig15370.g16382</name>
    <name evidence="2" type="ORF">STYLEM_19934</name>
</gene>
<organism evidence="2 3">
    <name type="scientific">Stylonychia lemnae</name>
    <name type="common">Ciliate</name>
    <dbReference type="NCBI Taxonomy" id="5949"/>
    <lineage>
        <taxon>Eukaryota</taxon>
        <taxon>Sar</taxon>
        <taxon>Alveolata</taxon>
        <taxon>Ciliophora</taxon>
        <taxon>Intramacronucleata</taxon>
        <taxon>Spirotrichea</taxon>
        <taxon>Stichotrichia</taxon>
        <taxon>Sporadotrichida</taxon>
        <taxon>Oxytrichidae</taxon>
        <taxon>Stylonychinae</taxon>
        <taxon>Stylonychia</taxon>
    </lineage>
</organism>
<evidence type="ECO:0000313" key="3">
    <source>
        <dbReference type="Proteomes" id="UP000039865"/>
    </source>
</evidence>
<sequence>MQSIRSGNSGQLPSKTSHMPSQSITDSSVFEQSQQTKSNLFFSKQSSQLLIYKQGKMILTRAQRFINLNPILNSLPCDKKQTIHHHYKNKTQFLSIYIIISKVVVAVSLRRPQQDISCRDQVTSNSILSESENEIVNDTLRDSILNQSQDQQNSNRLIIQEPRIQASQMHYTLPSNYQQSEPNPYDRFEMTSRQLFNELNQIGSQQKLEELLYDELGSEQIMYAFQSSKQNPLNESGLLGQSSYSNETPQFMSLIQNNARPQNLQHISNSLAVTSMVHQPQNQITEFQQSNFSKNITNTGKTLQKPTDVMETPERIPIKDKFDKTLQLEKSVSPQRNQIQVLNYRVKNDDCLDSNQISPQKTNQYLLQNQVFIDNTLLNELDQRKIIQYQECHFDSSMGSSNDQQSRQIQILQQMLLKNKLRREIKQVLQVEHNRNSSLNTLTEIIINKLSELAEDDDTQI</sequence>
<name>A0A078BC06_STYLE</name>
<evidence type="ECO:0000256" key="1">
    <source>
        <dbReference type="SAM" id="MobiDB-lite"/>
    </source>
</evidence>
<protein>
    <submittedName>
        <fullName evidence="2">Uncharacterized protein</fullName>
    </submittedName>
</protein>
<dbReference type="AlphaFoldDB" id="A0A078BC06"/>
<keyword evidence="3" id="KW-1185">Reference proteome</keyword>
<reference evidence="2 3" key="1">
    <citation type="submission" date="2014-06" db="EMBL/GenBank/DDBJ databases">
        <authorList>
            <person name="Swart Estienne"/>
        </authorList>
    </citation>
    <scope>NUCLEOTIDE SEQUENCE [LARGE SCALE GENOMIC DNA]</scope>
    <source>
        <strain evidence="2 3">130c</strain>
    </source>
</reference>
<dbReference type="EMBL" id="CCKQ01018803">
    <property type="protein sequence ID" value="CDW90787.1"/>
    <property type="molecule type" value="Genomic_DNA"/>
</dbReference>
<dbReference type="InParanoid" id="A0A078BC06"/>
<dbReference type="Proteomes" id="UP000039865">
    <property type="component" value="Unassembled WGS sequence"/>
</dbReference>
<proteinExistence type="predicted"/>
<evidence type="ECO:0000313" key="2">
    <source>
        <dbReference type="EMBL" id="CDW90787.1"/>
    </source>
</evidence>
<feature type="region of interest" description="Disordered" evidence="1">
    <location>
        <begin position="1"/>
        <end position="28"/>
    </location>
</feature>